<evidence type="ECO:0000256" key="7">
    <source>
        <dbReference type="SAM" id="Phobius"/>
    </source>
</evidence>
<evidence type="ECO:0000313" key="10">
    <source>
        <dbReference type="Proteomes" id="UP000198767"/>
    </source>
</evidence>
<feature type="transmembrane region" description="Helical" evidence="7">
    <location>
        <begin position="149"/>
        <end position="171"/>
    </location>
</feature>
<dbReference type="GO" id="GO:0000155">
    <property type="term" value="F:phosphorelay sensor kinase activity"/>
    <property type="evidence" value="ECO:0007669"/>
    <property type="project" value="InterPro"/>
</dbReference>
<dbReference type="RefSeq" id="WP_170830501.1">
    <property type="nucleotide sequence ID" value="NZ_FMWG01000008.1"/>
</dbReference>
<dbReference type="SUPFAM" id="SSF55874">
    <property type="entry name" value="ATPase domain of HSP90 chaperone/DNA topoisomerase II/histidine kinase"/>
    <property type="match status" value="1"/>
</dbReference>
<dbReference type="Proteomes" id="UP000198767">
    <property type="component" value="Unassembled WGS sequence"/>
</dbReference>
<protein>
    <recommendedName>
        <fullName evidence="2">histidine kinase</fullName>
        <ecNumber evidence="2">2.7.13.3</ecNumber>
    </recommendedName>
</protein>
<evidence type="ECO:0000256" key="3">
    <source>
        <dbReference type="ARBA" id="ARBA00022553"/>
    </source>
</evidence>
<keyword evidence="6" id="KW-0902">Two-component regulatory system</keyword>
<evidence type="ECO:0000313" key="9">
    <source>
        <dbReference type="EMBL" id="SCZ68860.1"/>
    </source>
</evidence>
<dbReference type="SMART" id="SM00388">
    <property type="entry name" value="HisKA"/>
    <property type="match status" value="1"/>
</dbReference>
<feature type="domain" description="Histidine kinase" evidence="8">
    <location>
        <begin position="259"/>
        <end position="487"/>
    </location>
</feature>
<keyword evidence="10" id="KW-1185">Reference proteome</keyword>
<evidence type="ECO:0000256" key="5">
    <source>
        <dbReference type="ARBA" id="ARBA00022777"/>
    </source>
</evidence>
<dbReference type="InterPro" id="IPR033414">
    <property type="entry name" value="Sensor_dom"/>
</dbReference>
<dbReference type="InterPro" id="IPR036097">
    <property type="entry name" value="HisK_dim/P_sf"/>
</dbReference>
<keyword evidence="5 9" id="KW-0418">Kinase</keyword>
<dbReference type="Pfam" id="PF00512">
    <property type="entry name" value="HisKA"/>
    <property type="match status" value="1"/>
</dbReference>
<keyword evidence="7" id="KW-1133">Transmembrane helix</keyword>
<dbReference type="SMART" id="SM00387">
    <property type="entry name" value="HATPase_c"/>
    <property type="match status" value="1"/>
</dbReference>
<proteinExistence type="predicted"/>
<dbReference type="CDD" id="cd00082">
    <property type="entry name" value="HisKA"/>
    <property type="match status" value="1"/>
</dbReference>
<dbReference type="Pfam" id="PF02518">
    <property type="entry name" value="HATPase_c"/>
    <property type="match status" value="1"/>
</dbReference>
<dbReference type="InterPro" id="IPR003594">
    <property type="entry name" value="HATPase_dom"/>
</dbReference>
<dbReference type="STRING" id="1156985.SAMN04488118_108120"/>
<sequence>MFKAIKSFAFDRLSLRLVMASLIISGILSVFSTAIQIYSSFNRQKMDVEQVLDQIDQTMVPTLKHALWEFDFDQVETVLGGILTAEAVAYVELHTPTGHSWEQGSSDMEAISRSYPLTRTHASRGETSVGTLTVQLSLAAVRDRIWAEFWTILISNVAKAYLAALALLVVMHRMIIRHLLKIAAHVSDANPLEARAALKLDRKRHSKLDALDQIGMSVEGYRARVSGYISELKDEIQAREQAEKVANQAAQARTTFLGNMSHEVRNPLNSILGLFHLIKEGEDVPDRHRQQAAVGHRAAQRLLEQLVNVLDLSRLDSGSIEINPHEANIRSLANQWLETTRGLVHRLEKPIQVALELDDSLHRLYKLDAVRVGQIVNNLTANAVKFTDTGHILLKVVPTFSDKNNDPLGLQISIFDTGIGVDFANQDAIFQRFTQFDARPDTTQNGTGLGLAISRDLVSLMDGELTTHHCKQSKFVTEFRLNLSVMPCVEPLPV</sequence>
<evidence type="ECO:0000256" key="1">
    <source>
        <dbReference type="ARBA" id="ARBA00000085"/>
    </source>
</evidence>
<dbReference type="SUPFAM" id="SSF47384">
    <property type="entry name" value="Homodimeric domain of signal transducing histidine kinase"/>
    <property type="match status" value="1"/>
</dbReference>
<dbReference type="InterPro" id="IPR003661">
    <property type="entry name" value="HisK_dim/P_dom"/>
</dbReference>
<evidence type="ECO:0000256" key="6">
    <source>
        <dbReference type="ARBA" id="ARBA00023012"/>
    </source>
</evidence>
<accession>A0A1G5R4X4</accession>
<dbReference type="InterPro" id="IPR036890">
    <property type="entry name" value="HATPase_C_sf"/>
</dbReference>
<dbReference type="InterPro" id="IPR005467">
    <property type="entry name" value="His_kinase_dom"/>
</dbReference>
<dbReference type="InterPro" id="IPR004358">
    <property type="entry name" value="Sig_transdc_His_kin-like_C"/>
</dbReference>
<dbReference type="Pfam" id="PF17149">
    <property type="entry name" value="CHASE5"/>
    <property type="match status" value="1"/>
</dbReference>
<reference evidence="9 10" key="1">
    <citation type="submission" date="2016-10" db="EMBL/GenBank/DDBJ databases">
        <authorList>
            <person name="de Groot N.N."/>
        </authorList>
    </citation>
    <scope>NUCLEOTIDE SEQUENCE [LARGE SCALE GENOMIC DNA]</scope>
    <source>
        <strain evidence="9 10">U95</strain>
    </source>
</reference>
<evidence type="ECO:0000256" key="4">
    <source>
        <dbReference type="ARBA" id="ARBA00022679"/>
    </source>
</evidence>
<feature type="transmembrane region" description="Helical" evidence="7">
    <location>
        <begin position="15"/>
        <end position="38"/>
    </location>
</feature>
<dbReference type="PRINTS" id="PR00344">
    <property type="entry name" value="BCTRLSENSOR"/>
</dbReference>
<dbReference type="EC" id="2.7.13.3" evidence="2"/>
<keyword evidence="3" id="KW-0597">Phosphoprotein</keyword>
<dbReference type="Gene3D" id="3.30.565.10">
    <property type="entry name" value="Histidine kinase-like ATPase, C-terminal domain"/>
    <property type="match status" value="1"/>
</dbReference>
<keyword evidence="4" id="KW-0808">Transferase</keyword>
<keyword evidence="7" id="KW-0472">Membrane</keyword>
<keyword evidence="7" id="KW-0812">Transmembrane</keyword>
<evidence type="ECO:0000256" key="2">
    <source>
        <dbReference type="ARBA" id="ARBA00012438"/>
    </source>
</evidence>
<dbReference type="PROSITE" id="PS50109">
    <property type="entry name" value="HIS_KIN"/>
    <property type="match status" value="1"/>
</dbReference>
<gene>
    <name evidence="9" type="ORF">SAMN04488118_108120</name>
</gene>
<dbReference type="InterPro" id="IPR050736">
    <property type="entry name" value="Sensor_HK_Regulatory"/>
</dbReference>
<dbReference type="PANTHER" id="PTHR43711">
    <property type="entry name" value="TWO-COMPONENT HISTIDINE KINASE"/>
    <property type="match status" value="1"/>
</dbReference>
<dbReference type="PANTHER" id="PTHR43711:SF1">
    <property type="entry name" value="HISTIDINE KINASE 1"/>
    <property type="match status" value="1"/>
</dbReference>
<dbReference type="Gene3D" id="1.10.287.130">
    <property type="match status" value="1"/>
</dbReference>
<comment type="catalytic activity">
    <reaction evidence="1">
        <text>ATP + protein L-histidine = ADP + protein N-phospho-L-histidine.</text>
        <dbReference type="EC" id="2.7.13.3"/>
    </reaction>
</comment>
<organism evidence="9 10">
    <name type="scientific">Epibacterium ulvae</name>
    <dbReference type="NCBI Taxonomy" id="1156985"/>
    <lineage>
        <taxon>Bacteria</taxon>
        <taxon>Pseudomonadati</taxon>
        <taxon>Pseudomonadota</taxon>
        <taxon>Alphaproteobacteria</taxon>
        <taxon>Rhodobacterales</taxon>
        <taxon>Roseobacteraceae</taxon>
        <taxon>Epibacterium</taxon>
    </lineage>
</organism>
<dbReference type="AlphaFoldDB" id="A0A1G5R4X4"/>
<name>A0A1G5R4X4_9RHOB</name>
<evidence type="ECO:0000259" key="8">
    <source>
        <dbReference type="PROSITE" id="PS50109"/>
    </source>
</evidence>
<dbReference type="EMBL" id="FMWG01000008">
    <property type="protein sequence ID" value="SCZ68860.1"/>
    <property type="molecule type" value="Genomic_DNA"/>
</dbReference>